<evidence type="ECO:0000313" key="2">
    <source>
        <dbReference type="EMBL" id="GAA0755702.1"/>
    </source>
</evidence>
<organism evidence="2 3">
    <name type="scientific">Ideonella azotifigens</name>
    <dbReference type="NCBI Taxonomy" id="513160"/>
    <lineage>
        <taxon>Bacteria</taxon>
        <taxon>Pseudomonadati</taxon>
        <taxon>Pseudomonadota</taxon>
        <taxon>Betaproteobacteria</taxon>
        <taxon>Burkholderiales</taxon>
        <taxon>Sphaerotilaceae</taxon>
        <taxon>Ideonella</taxon>
    </lineage>
</organism>
<protein>
    <recommendedName>
        <fullName evidence="4">Tetratricopeptide repeat protein</fullName>
    </recommendedName>
</protein>
<name>A0ABN1K5T2_9BURK</name>
<evidence type="ECO:0000313" key="3">
    <source>
        <dbReference type="Proteomes" id="UP001500279"/>
    </source>
</evidence>
<evidence type="ECO:0008006" key="4">
    <source>
        <dbReference type="Google" id="ProtNLM"/>
    </source>
</evidence>
<keyword evidence="3" id="KW-1185">Reference proteome</keyword>
<dbReference type="EMBL" id="BAAAEW010000022">
    <property type="protein sequence ID" value="GAA0755702.1"/>
    <property type="molecule type" value="Genomic_DNA"/>
</dbReference>
<comment type="caution">
    <text evidence="2">The sequence shown here is derived from an EMBL/GenBank/DDBJ whole genome shotgun (WGS) entry which is preliminary data.</text>
</comment>
<gene>
    <name evidence="2" type="ORF">GCM10009107_33460</name>
</gene>
<dbReference type="Proteomes" id="UP001500279">
    <property type="component" value="Unassembled WGS sequence"/>
</dbReference>
<evidence type="ECO:0000256" key="1">
    <source>
        <dbReference type="SAM" id="MobiDB-lite"/>
    </source>
</evidence>
<feature type="region of interest" description="Disordered" evidence="1">
    <location>
        <begin position="90"/>
        <end position="129"/>
    </location>
</feature>
<reference evidence="2 3" key="1">
    <citation type="journal article" date="2019" name="Int. J. Syst. Evol. Microbiol.">
        <title>The Global Catalogue of Microorganisms (GCM) 10K type strain sequencing project: providing services to taxonomists for standard genome sequencing and annotation.</title>
        <authorList>
            <consortium name="The Broad Institute Genomics Platform"/>
            <consortium name="The Broad Institute Genome Sequencing Center for Infectious Disease"/>
            <person name="Wu L."/>
            <person name="Ma J."/>
        </authorList>
    </citation>
    <scope>NUCLEOTIDE SEQUENCE [LARGE SCALE GENOMIC DNA]</scope>
    <source>
        <strain evidence="2 3">JCM 15503</strain>
    </source>
</reference>
<sequence>MNLSSIGTGAAAQALSAAGVSGKTAMSFHELGKSLRKGDIEGAKQAYADILKNPPEGATWDPNSAFAQLGKDLAKGDIDGAKAIAADAIKSAREQRGHGSTTGGPIVNQDPTPPDAESMAVSGSISLTA</sequence>
<accession>A0ABN1K5T2</accession>
<dbReference type="RefSeq" id="WP_141284937.1">
    <property type="nucleotide sequence ID" value="NZ_BAAAEW010000022.1"/>
</dbReference>
<proteinExistence type="predicted"/>